<feature type="region of interest" description="Disordered" evidence="1">
    <location>
        <begin position="34"/>
        <end position="64"/>
    </location>
</feature>
<dbReference type="EMBL" id="BAABFR010000040">
    <property type="protein sequence ID" value="GAA4394852.1"/>
    <property type="molecule type" value="Genomic_DNA"/>
</dbReference>
<feature type="compositionally biased region" description="Basic and acidic residues" evidence="1">
    <location>
        <begin position="50"/>
        <end position="64"/>
    </location>
</feature>
<keyword evidence="3" id="KW-1185">Reference proteome</keyword>
<dbReference type="Proteomes" id="UP001500635">
    <property type="component" value="Unassembled WGS sequence"/>
</dbReference>
<evidence type="ECO:0000256" key="1">
    <source>
        <dbReference type="SAM" id="MobiDB-lite"/>
    </source>
</evidence>
<comment type="caution">
    <text evidence="2">The sequence shown here is derived from an EMBL/GenBank/DDBJ whole genome shotgun (WGS) entry which is preliminary data.</text>
</comment>
<organism evidence="2 3">
    <name type="scientific">Tsukamurella soli</name>
    <dbReference type="NCBI Taxonomy" id="644556"/>
    <lineage>
        <taxon>Bacteria</taxon>
        <taxon>Bacillati</taxon>
        <taxon>Actinomycetota</taxon>
        <taxon>Actinomycetes</taxon>
        <taxon>Mycobacteriales</taxon>
        <taxon>Tsukamurellaceae</taxon>
        <taxon>Tsukamurella</taxon>
    </lineage>
</organism>
<evidence type="ECO:0000313" key="3">
    <source>
        <dbReference type="Proteomes" id="UP001500635"/>
    </source>
</evidence>
<gene>
    <name evidence="2" type="ORF">GCM10023147_27320</name>
</gene>
<accession>A0ABP8JR79</accession>
<protein>
    <submittedName>
        <fullName evidence="2">Uncharacterized protein</fullName>
    </submittedName>
</protein>
<reference evidence="3" key="1">
    <citation type="journal article" date="2019" name="Int. J. Syst. Evol. Microbiol.">
        <title>The Global Catalogue of Microorganisms (GCM) 10K type strain sequencing project: providing services to taxonomists for standard genome sequencing and annotation.</title>
        <authorList>
            <consortium name="The Broad Institute Genomics Platform"/>
            <consortium name="The Broad Institute Genome Sequencing Center for Infectious Disease"/>
            <person name="Wu L."/>
            <person name="Ma J."/>
        </authorList>
    </citation>
    <scope>NUCLEOTIDE SEQUENCE [LARGE SCALE GENOMIC DNA]</scope>
    <source>
        <strain evidence="3">JCM 17688</strain>
    </source>
</reference>
<sequence length="64" mass="7008">MRAYPLGGYRAVGRSGSIGRALLRDGHGVPFGVVSQLPKWESPDDIQASDTERQRERGRGGVRQ</sequence>
<evidence type="ECO:0000313" key="2">
    <source>
        <dbReference type="EMBL" id="GAA4394852.1"/>
    </source>
</evidence>
<name>A0ABP8JR79_9ACTN</name>
<proteinExistence type="predicted"/>